<dbReference type="Proteomes" id="UP000824120">
    <property type="component" value="Chromosome 3"/>
</dbReference>
<comment type="caution">
    <text evidence="1">The sequence shown here is derived from an EMBL/GenBank/DDBJ whole genome shotgun (WGS) entry which is preliminary data.</text>
</comment>
<evidence type="ECO:0000313" key="1">
    <source>
        <dbReference type="EMBL" id="KAG5615380.1"/>
    </source>
</evidence>
<organism evidence="1 2">
    <name type="scientific">Solanum commersonii</name>
    <name type="common">Commerson's wild potato</name>
    <name type="synonym">Commerson's nightshade</name>
    <dbReference type="NCBI Taxonomy" id="4109"/>
    <lineage>
        <taxon>Eukaryota</taxon>
        <taxon>Viridiplantae</taxon>
        <taxon>Streptophyta</taxon>
        <taxon>Embryophyta</taxon>
        <taxon>Tracheophyta</taxon>
        <taxon>Spermatophyta</taxon>
        <taxon>Magnoliopsida</taxon>
        <taxon>eudicotyledons</taxon>
        <taxon>Gunneridae</taxon>
        <taxon>Pentapetalae</taxon>
        <taxon>asterids</taxon>
        <taxon>lamiids</taxon>
        <taxon>Solanales</taxon>
        <taxon>Solanaceae</taxon>
        <taxon>Solanoideae</taxon>
        <taxon>Solaneae</taxon>
        <taxon>Solanum</taxon>
    </lineage>
</organism>
<gene>
    <name evidence="1" type="ORF">H5410_015204</name>
</gene>
<dbReference type="AlphaFoldDB" id="A0A9J5ZTQ4"/>
<dbReference type="EMBL" id="JACXVP010000003">
    <property type="protein sequence ID" value="KAG5615380.1"/>
    <property type="molecule type" value="Genomic_DNA"/>
</dbReference>
<accession>A0A9J5ZTQ4</accession>
<protein>
    <submittedName>
        <fullName evidence="1">Uncharacterized protein</fullName>
    </submittedName>
</protein>
<sequence length="207" mass="23341">MPKVLQRPLFPPTHRGLALALTDGCRVLKRHLFLGLVYSDGELYRYRPPLDYALALPRLGIIQHLSGPNRRRMTLAGHVRRWQTDVCRPRMMLAGHVRCHLIVAIDDAGRPRPTSAGRCEEATDDAARPHLTLADRCAQATTAIGSPLTYVDWSMRVCHTLNRLAYACKPRPMWAGYDLCCLADAHMPQLMWASPNLCHLADARSHY</sequence>
<proteinExistence type="predicted"/>
<evidence type="ECO:0000313" key="2">
    <source>
        <dbReference type="Proteomes" id="UP000824120"/>
    </source>
</evidence>
<reference evidence="1 2" key="1">
    <citation type="submission" date="2020-09" db="EMBL/GenBank/DDBJ databases">
        <title>De no assembly of potato wild relative species, Solanum commersonii.</title>
        <authorList>
            <person name="Cho K."/>
        </authorList>
    </citation>
    <scope>NUCLEOTIDE SEQUENCE [LARGE SCALE GENOMIC DNA]</scope>
    <source>
        <strain evidence="1">LZ3.2</strain>
        <tissue evidence="1">Leaf</tissue>
    </source>
</reference>
<keyword evidence="2" id="KW-1185">Reference proteome</keyword>
<name>A0A9J5ZTQ4_SOLCO</name>